<dbReference type="Gene3D" id="3.30.40.10">
    <property type="entry name" value="Zinc/RING finger domain, C3HC4 (zinc finger)"/>
    <property type="match status" value="1"/>
</dbReference>
<sequence length="198" mass="22666">MNSLPPRKKRLFSPTLRQAAGHRRMILQISLLDKLIACGWSEHKKACAILRHEQKDVQDLTNYETWQIAHPPPPPTLRIMHRRGKRTVRPEPLEEDDLYLNNARPGDILLPELEHTCCLCLNAKCHPVKLSCGHSACFVCVRLLLETQWGCNECGQVVTWRPQLDVEEVATIEQAYPGWDQSKIAFGWEGLSFPAARR</sequence>
<dbReference type="Proteomes" id="UP001218218">
    <property type="component" value="Unassembled WGS sequence"/>
</dbReference>
<gene>
    <name evidence="1" type="ORF">DFH08DRAFT_823765</name>
</gene>
<evidence type="ECO:0000313" key="1">
    <source>
        <dbReference type="EMBL" id="KAJ7308737.1"/>
    </source>
</evidence>
<dbReference type="SUPFAM" id="SSF57850">
    <property type="entry name" value="RING/U-box"/>
    <property type="match status" value="1"/>
</dbReference>
<proteinExistence type="predicted"/>
<evidence type="ECO:0000313" key="2">
    <source>
        <dbReference type="Proteomes" id="UP001218218"/>
    </source>
</evidence>
<dbReference type="InterPro" id="IPR013083">
    <property type="entry name" value="Znf_RING/FYVE/PHD"/>
</dbReference>
<dbReference type="EMBL" id="JARIHO010000084">
    <property type="protein sequence ID" value="KAJ7308737.1"/>
    <property type="molecule type" value="Genomic_DNA"/>
</dbReference>
<keyword evidence="2" id="KW-1185">Reference proteome</keyword>
<name>A0AAD6Z5G5_9AGAR</name>
<protein>
    <recommendedName>
        <fullName evidence="3">RING-type domain-containing protein</fullName>
    </recommendedName>
</protein>
<comment type="caution">
    <text evidence="1">The sequence shown here is derived from an EMBL/GenBank/DDBJ whole genome shotgun (WGS) entry which is preliminary data.</text>
</comment>
<accession>A0AAD6Z5G5</accession>
<dbReference type="AlphaFoldDB" id="A0AAD6Z5G5"/>
<reference evidence="1" key="1">
    <citation type="submission" date="2023-03" db="EMBL/GenBank/DDBJ databases">
        <title>Massive genome expansion in bonnet fungi (Mycena s.s.) driven by repeated elements and novel gene families across ecological guilds.</title>
        <authorList>
            <consortium name="Lawrence Berkeley National Laboratory"/>
            <person name="Harder C.B."/>
            <person name="Miyauchi S."/>
            <person name="Viragh M."/>
            <person name="Kuo A."/>
            <person name="Thoen E."/>
            <person name="Andreopoulos B."/>
            <person name="Lu D."/>
            <person name="Skrede I."/>
            <person name="Drula E."/>
            <person name="Henrissat B."/>
            <person name="Morin E."/>
            <person name="Kohler A."/>
            <person name="Barry K."/>
            <person name="LaButti K."/>
            <person name="Morin E."/>
            <person name="Salamov A."/>
            <person name="Lipzen A."/>
            <person name="Mereny Z."/>
            <person name="Hegedus B."/>
            <person name="Baldrian P."/>
            <person name="Stursova M."/>
            <person name="Weitz H."/>
            <person name="Taylor A."/>
            <person name="Grigoriev I.V."/>
            <person name="Nagy L.G."/>
            <person name="Martin F."/>
            <person name="Kauserud H."/>
        </authorList>
    </citation>
    <scope>NUCLEOTIDE SEQUENCE</scope>
    <source>
        <strain evidence="1">CBHHK002</strain>
    </source>
</reference>
<organism evidence="1 2">
    <name type="scientific">Mycena albidolilacea</name>
    <dbReference type="NCBI Taxonomy" id="1033008"/>
    <lineage>
        <taxon>Eukaryota</taxon>
        <taxon>Fungi</taxon>
        <taxon>Dikarya</taxon>
        <taxon>Basidiomycota</taxon>
        <taxon>Agaricomycotina</taxon>
        <taxon>Agaricomycetes</taxon>
        <taxon>Agaricomycetidae</taxon>
        <taxon>Agaricales</taxon>
        <taxon>Marasmiineae</taxon>
        <taxon>Mycenaceae</taxon>
        <taxon>Mycena</taxon>
    </lineage>
</organism>
<evidence type="ECO:0008006" key="3">
    <source>
        <dbReference type="Google" id="ProtNLM"/>
    </source>
</evidence>